<dbReference type="STRING" id="6239.C18A11.4.1"/>
<dbReference type="AGR" id="WB:WBGene00015950"/>
<dbReference type="CTD" id="182761"/>
<dbReference type="InterPro" id="IPR036860">
    <property type="entry name" value="SH2_dom_sf"/>
</dbReference>
<accession>Q18065</accession>
<dbReference type="UCSC" id="C18A11.4">
    <property type="organism name" value="c. elegans"/>
</dbReference>
<gene>
    <name evidence="1 3" type="ORF">C18A11.4</name>
    <name evidence="1" type="ORF">CELE_C18A11.4</name>
</gene>
<proteinExistence type="predicted"/>
<name>Q18065_CAEEL</name>
<reference evidence="1 2" key="1">
    <citation type="journal article" date="1998" name="Science">
        <title>Genome sequence of the nematode C. elegans: a platform for investigating biology.</title>
        <authorList>
            <consortium name="The C. elegans sequencing consortium"/>
            <person name="Sulson J.E."/>
            <person name="Waterston R."/>
        </authorList>
    </citation>
    <scope>NUCLEOTIDE SEQUENCE [LARGE SCALE GENOMIC DNA]</scope>
    <source>
        <strain evidence="1 2">Bristol N2</strain>
    </source>
</reference>
<keyword evidence="2" id="KW-1185">Reference proteome</keyword>
<dbReference type="HOGENOM" id="CLU_1429216_0_0_1"/>
<dbReference type="AlphaFoldDB" id="Q18065"/>
<protein>
    <submittedName>
        <fullName evidence="1">SH2 domain-containing protein</fullName>
    </submittedName>
</protein>
<evidence type="ECO:0000313" key="1">
    <source>
        <dbReference type="EMBL" id="CCD65061.1"/>
    </source>
</evidence>
<sequence length="190" mass="22704">MFYNLTYLMNAFPYQRLGNESRRARSLPEHPDERHYVLCKVLKNGGFVPLPASSAAYFKLAKKEELRIDAFENMKDIHFLHEKQTWFFDKLDVNFGKELLYWNGPHIGQFLIIRNNFSYTICYVCQMEDLMVIRERKIIFDISKPENGFRFSPIEKPKRDLCELIMYWTNKKNVFLGATLTRGITYRGHW</sequence>
<dbReference type="RefSeq" id="NP_509354.1">
    <property type="nucleotide sequence ID" value="NM_076953.2"/>
</dbReference>
<dbReference type="EMBL" id="BX284606">
    <property type="protein sequence ID" value="CCD65061.1"/>
    <property type="molecule type" value="Genomic_DNA"/>
</dbReference>
<organism evidence="1 2">
    <name type="scientific">Caenorhabditis elegans</name>
    <dbReference type="NCBI Taxonomy" id="6239"/>
    <lineage>
        <taxon>Eukaryota</taxon>
        <taxon>Metazoa</taxon>
        <taxon>Ecdysozoa</taxon>
        <taxon>Nematoda</taxon>
        <taxon>Chromadorea</taxon>
        <taxon>Rhabditida</taxon>
        <taxon>Rhabditina</taxon>
        <taxon>Rhabditomorpha</taxon>
        <taxon>Rhabditoidea</taxon>
        <taxon>Rhabditidae</taxon>
        <taxon>Peloderinae</taxon>
        <taxon>Caenorhabditis</taxon>
    </lineage>
</organism>
<evidence type="ECO:0000313" key="2">
    <source>
        <dbReference type="Proteomes" id="UP000001940"/>
    </source>
</evidence>
<dbReference type="GeneID" id="182761"/>
<dbReference type="IntAct" id="Q18065">
    <property type="interactions" value="1"/>
</dbReference>
<evidence type="ECO:0000313" key="3">
    <source>
        <dbReference type="WormBase" id="C18A11.4"/>
    </source>
</evidence>
<dbReference type="WormBase" id="C18A11.4">
    <property type="protein sequence ID" value="CE04035"/>
    <property type="gene ID" value="WBGene00015950"/>
</dbReference>
<dbReference type="PaxDb" id="6239-C18A11.4"/>
<dbReference type="Proteomes" id="UP000001940">
    <property type="component" value="Chromosome X"/>
</dbReference>
<dbReference type="PIR" id="G89581">
    <property type="entry name" value="G89581"/>
</dbReference>
<dbReference type="KEGG" id="cel:CELE_C18A11.4"/>
<dbReference type="InParanoid" id="Q18065"/>
<dbReference type="Bgee" id="WBGene00015950">
    <property type="expression patterns" value="Expressed in adult organism and 1 other cell type or tissue"/>
</dbReference>
<dbReference type="SUPFAM" id="SSF55550">
    <property type="entry name" value="SH2 domain"/>
    <property type="match status" value="1"/>
</dbReference>